<evidence type="ECO:0000259" key="1">
    <source>
        <dbReference type="Pfam" id="PF26186"/>
    </source>
</evidence>
<proteinExistence type="predicted"/>
<protein>
    <recommendedName>
        <fullName evidence="1">NPHP4 C2-like domain-containing protein</fullName>
    </recommendedName>
</protein>
<accession>A0A3P7TUM0</accession>
<gene>
    <name evidence="2" type="ORF">HPBE_LOCUS2558</name>
</gene>
<evidence type="ECO:0000313" key="2">
    <source>
        <dbReference type="EMBL" id="VDO26200.1"/>
    </source>
</evidence>
<name>A0A3P7TUM0_HELPZ</name>
<sequence>MVDVTALTLPSRAVEMHDGLNMNEIIVQFMAYKCLHKHDIIPVRKVFFTLQFYRFQQITTEQ</sequence>
<feature type="domain" description="NPHP4 C2-like" evidence="1">
    <location>
        <begin position="14"/>
        <end position="62"/>
    </location>
</feature>
<dbReference type="Pfam" id="PF26186">
    <property type="entry name" value="NPHP4_C2_3rd"/>
    <property type="match status" value="1"/>
</dbReference>
<dbReference type="InterPro" id="IPR058765">
    <property type="entry name" value="NPHP4_C2-like"/>
</dbReference>
<dbReference type="OrthoDB" id="313446at2759"/>
<organism evidence="2">
    <name type="scientific">Heligmosomoides polygyrus</name>
    <name type="common">Parasitic roundworm</name>
    <dbReference type="NCBI Taxonomy" id="6339"/>
    <lineage>
        <taxon>Eukaryota</taxon>
        <taxon>Metazoa</taxon>
        <taxon>Ecdysozoa</taxon>
        <taxon>Nematoda</taxon>
        <taxon>Chromadorea</taxon>
        <taxon>Rhabditida</taxon>
        <taxon>Rhabditina</taxon>
        <taxon>Rhabditomorpha</taxon>
        <taxon>Strongyloidea</taxon>
        <taxon>Heligmosomidae</taxon>
        <taxon>Heligmosomoides</taxon>
    </lineage>
</organism>
<dbReference type="EMBL" id="UZAH01004081">
    <property type="protein sequence ID" value="VDO26200.1"/>
    <property type="molecule type" value="Genomic_DNA"/>
</dbReference>
<reference evidence="2" key="1">
    <citation type="submission" date="2018-11" db="EMBL/GenBank/DDBJ databases">
        <authorList>
            <consortium name="Pathogen Informatics"/>
        </authorList>
    </citation>
    <scope>NUCLEOTIDE SEQUENCE [LARGE SCALE GENOMIC DNA]</scope>
</reference>
<dbReference type="AlphaFoldDB" id="A0A3P7TUM0"/>